<dbReference type="GO" id="GO:0043495">
    <property type="term" value="F:protein-membrane adaptor activity"/>
    <property type="evidence" value="ECO:0007669"/>
    <property type="project" value="TreeGrafter"/>
</dbReference>
<dbReference type="InterPro" id="IPR001478">
    <property type="entry name" value="PDZ"/>
</dbReference>
<dbReference type="GO" id="GO:0012505">
    <property type="term" value="C:endomembrane system"/>
    <property type="evidence" value="ECO:0007669"/>
    <property type="project" value="UniProtKB-SubCell"/>
</dbReference>
<protein>
    <submittedName>
        <fullName evidence="6">SLC9A3 regulator 2</fullName>
    </submittedName>
</protein>
<keyword evidence="2" id="KW-0677">Repeat</keyword>
<evidence type="ECO:0000256" key="1">
    <source>
        <dbReference type="ARBA" id="ARBA00004184"/>
    </source>
</evidence>
<dbReference type="FunFam" id="2.30.42.10:FF:000068">
    <property type="entry name" value="Na(+)/H(+) exchange regulatory cofactor NHE-RF"/>
    <property type="match status" value="1"/>
</dbReference>
<keyword evidence="7" id="KW-1185">Reference proteome</keyword>
<gene>
    <name evidence="6" type="ORF">mMyoMyo1_017883</name>
</gene>
<comment type="subcellular location">
    <subcellularLocation>
        <location evidence="1">Endomembrane system</location>
        <topology evidence="1">Peripheral membrane protein</topology>
    </subcellularLocation>
</comment>
<dbReference type="SUPFAM" id="SSF50156">
    <property type="entry name" value="PDZ domain-like"/>
    <property type="match status" value="1"/>
</dbReference>
<reference evidence="6 7" key="1">
    <citation type="journal article" date="2020" name="Nature">
        <title>Six reference-quality genomes reveal evolution of bat adaptations.</title>
        <authorList>
            <person name="Jebb D."/>
            <person name="Huang Z."/>
            <person name="Pippel M."/>
            <person name="Hughes G.M."/>
            <person name="Lavrichenko K."/>
            <person name="Devanna P."/>
            <person name="Winkler S."/>
            <person name="Jermiin L.S."/>
            <person name="Skirmuntt E.C."/>
            <person name="Katzourakis A."/>
            <person name="Burkitt-Gray L."/>
            <person name="Ray D.A."/>
            <person name="Sullivan K.A.M."/>
            <person name="Roscito J.G."/>
            <person name="Kirilenko B.M."/>
            <person name="Davalos L.M."/>
            <person name="Corthals A.P."/>
            <person name="Power M.L."/>
            <person name="Jones G."/>
            <person name="Ransome R.D."/>
            <person name="Dechmann D.K.N."/>
            <person name="Locatelli A.G."/>
            <person name="Puechmaille S.J."/>
            <person name="Fedrigo O."/>
            <person name="Jarvis E.D."/>
            <person name="Hiller M."/>
            <person name="Vernes S.C."/>
            <person name="Myers E.W."/>
            <person name="Teeling E.C."/>
        </authorList>
    </citation>
    <scope>NUCLEOTIDE SEQUENCE [LARGE SCALE GENOMIC DNA]</scope>
    <source>
        <strain evidence="6">MMyoMyo1</strain>
        <tissue evidence="6">Flight muscle</tissue>
    </source>
</reference>
<dbReference type="EMBL" id="JABWUV010000005">
    <property type="protein sequence ID" value="KAF6356056.1"/>
    <property type="molecule type" value="Genomic_DNA"/>
</dbReference>
<dbReference type="CDD" id="cd06768">
    <property type="entry name" value="PDZ_NHERF-like"/>
    <property type="match status" value="1"/>
</dbReference>
<organism evidence="6 7">
    <name type="scientific">Myotis myotis</name>
    <name type="common">Greater mouse-eared bat</name>
    <name type="synonym">Vespertilio myotis</name>
    <dbReference type="NCBI Taxonomy" id="51298"/>
    <lineage>
        <taxon>Eukaryota</taxon>
        <taxon>Metazoa</taxon>
        <taxon>Chordata</taxon>
        <taxon>Craniata</taxon>
        <taxon>Vertebrata</taxon>
        <taxon>Euteleostomi</taxon>
        <taxon>Mammalia</taxon>
        <taxon>Eutheria</taxon>
        <taxon>Laurasiatheria</taxon>
        <taxon>Chiroptera</taxon>
        <taxon>Yangochiroptera</taxon>
        <taxon>Vespertilionidae</taxon>
        <taxon>Myotis</taxon>
    </lineage>
</organism>
<dbReference type="PANTHER" id="PTHR14191:SF4">
    <property type="entry name" value="NA(+)_H(+) EXCHANGE REGULATORY COFACTOR NHE-RF2"/>
    <property type="match status" value="1"/>
</dbReference>
<evidence type="ECO:0000256" key="4">
    <source>
        <dbReference type="SAM" id="MobiDB-lite"/>
    </source>
</evidence>
<proteinExistence type="predicted"/>
<comment type="caution">
    <text evidence="6">The sequence shown here is derived from an EMBL/GenBank/DDBJ whole genome shotgun (WGS) entry which is preliminary data.</text>
</comment>
<dbReference type="Pfam" id="PF00595">
    <property type="entry name" value="PDZ"/>
    <property type="match status" value="1"/>
</dbReference>
<dbReference type="InterPro" id="IPR051067">
    <property type="entry name" value="NHER"/>
</dbReference>
<accession>A0A7J7Y336</accession>
<dbReference type="Gene3D" id="2.30.42.10">
    <property type="match status" value="1"/>
</dbReference>
<sequence length="184" mass="20281">MAQRGLPPAHDPWEPKPVWTRAGSLGSKDGQKDVNGPPRELRPRLCHLRKGPQGYGFNLHSDKSRPGQYIRSVDVGSPAAHSGLRAQDRLIEVNGQNVEGLRHAEVVASIKAREDEARLLVVDPETDEYFKRLRVTPTEEHVEGGLLPWGSRVGVERGGWAALDTLSPQVHCHHLSPMGPALPR</sequence>
<dbReference type="GO" id="GO:0016324">
    <property type="term" value="C:apical plasma membrane"/>
    <property type="evidence" value="ECO:0007669"/>
    <property type="project" value="TreeGrafter"/>
</dbReference>
<dbReference type="SMART" id="SM00228">
    <property type="entry name" value="PDZ"/>
    <property type="match status" value="1"/>
</dbReference>
<evidence type="ECO:0000313" key="6">
    <source>
        <dbReference type="EMBL" id="KAF6356056.1"/>
    </source>
</evidence>
<dbReference type="AlphaFoldDB" id="A0A7J7Y336"/>
<evidence type="ECO:0000256" key="2">
    <source>
        <dbReference type="ARBA" id="ARBA00022737"/>
    </source>
</evidence>
<keyword evidence="3" id="KW-0472">Membrane</keyword>
<dbReference type="PROSITE" id="PS50106">
    <property type="entry name" value="PDZ"/>
    <property type="match status" value="1"/>
</dbReference>
<dbReference type="PANTHER" id="PTHR14191">
    <property type="entry name" value="PDZ DOMAIN CONTAINING PROTEIN"/>
    <property type="match status" value="1"/>
</dbReference>
<dbReference type="GO" id="GO:0072659">
    <property type="term" value="P:protein localization to plasma membrane"/>
    <property type="evidence" value="ECO:0007669"/>
    <property type="project" value="TreeGrafter"/>
</dbReference>
<evidence type="ECO:0000259" key="5">
    <source>
        <dbReference type="PROSITE" id="PS50106"/>
    </source>
</evidence>
<evidence type="ECO:0000313" key="7">
    <source>
        <dbReference type="Proteomes" id="UP000527355"/>
    </source>
</evidence>
<name>A0A7J7Y336_MYOMY</name>
<dbReference type="VEuPathDB" id="HostDB:SLC9A3R2"/>
<dbReference type="GO" id="GO:0005102">
    <property type="term" value="F:signaling receptor binding"/>
    <property type="evidence" value="ECO:0007669"/>
    <property type="project" value="TreeGrafter"/>
</dbReference>
<evidence type="ECO:0000256" key="3">
    <source>
        <dbReference type="ARBA" id="ARBA00023136"/>
    </source>
</evidence>
<feature type="domain" description="PDZ" evidence="5">
    <location>
        <begin position="45"/>
        <end position="125"/>
    </location>
</feature>
<dbReference type="InterPro" id="IPR036034">
    <property type="entry name" value="PDZ_sf"/>
</dbReference>
<feature type="region of interest" description="Disordered" evidence="4">
    <location>
        <begin position="1"/>
        <end position="41"/>
    </location>
</feature>
<dbReference type="Proteomes" id="UP000527355">
    <property type="component" value="Unassembled WGS sequence"/>
</dbReference>